<dbReference type="SUPFAM" id="SSF51445">
    <property type="entry name" value="(Trans)glycosidases"/>
    <property type="match status" value="1"/>
</dbReference>
<gene>
    <name evidence="5" type="ORF">AVDCRST_MAG49-4090</name>
</gene>
<feature type="domain" description="Putative collagen-binding" evidence="2">
    <location>
        <begin position="458"/>
        <end position="528"/>
    </location>
</feature>
<dbReference type="Pfam" id="PF12904">
    <property type="entry name" value="Collagen_bind_2"/>
    <property type="match status" value="1"/>
</dbReference>
<dbReference type="AlphaFoldDB" id="A0A6J4VFW5"/>
<feature type="compositionally biased region" description="Basic and acidic residues" evidence="1">
    <location>
        <begin position="483"/>
        <end position="511"/>
    </location>
</feature>
<dbReference type="Gene3D" id="3.20.20.80">
    <property type="entry name" value="Glycosidases"/>
    <property type="match status" value="1"/>
</dbReference>
<evidence type="ECO:0000259" key="2">
    <source>
        <dbReference type="Pfam" id="PF12904"/>
    </source>
</evidence>
<sequence>MSDAIRELPYRTVGEWAFASRREYARPFADVTLDGVFTAPSGRELRMPGFYDGGGVWRVRFNPGEAGRWSYRTVSRPADPDLDRTGEFRVTPRETRGFLRATPGRGWGFAYENGDPVFLLGDTTYNLFGMAFCGADVDAVLARRAAQGFNLLRVRIPVSPFHPPDGYSDWQTRRTWPWGGSEQAPLFDRFNLDYFRTVDGVVRTADDLGLGLELIMEAWGFEFPFNSRQIFTPEWEELWLRYLIARYDAYACTAVWTPLNEYEFYPNGDWHHKPVADRWQMRVSRWIKAHAPHGHVVAAHNGPRLPPFAERFAADPEAVDAILFQEWGDRSEAGGWLAAGIEESIDQSLAGWRGSAVLAEWGYERNPEFPLNVPGHEFCDPDHTRRGAWRGAFRALGLIHGFENSWGPWQALDRDQPGLAALLHLRRFLTEVVPFASLRPAPDLVPPGANTPGHRPLVLAATDAACVAAYLPVGGEVSLPSLGDDREERWFDPRTGESRDATPRADGDRRIFTAPAGPGPHLADWALVSRVRDGAAR</sequence>
<protein>
    <submittedName>
        <fullName evidence="5">GH140</fullName>
    </submittedName>
</protein>
<evidence type="ECO:0000259" key="3">
    <source>
        <dbReference type="Pfam" id="PF13204"/>
    </source>
</evidence>
<dbReference type="Gene3D" id="2.60.40.10">
    <property type="entry name" value="Immunoglobulins"/>
    <property type="match status" value="1"/>
</dbReference>
<dbReference type="InterPro" id="IPR032260">
    <property type="entry name" value="DUF5060"/>
</dbReference>
<feature type="domain" description="DUF5060" evidence="4">
    <location>
        <begin position="15"/>
        <end position="75"/>
    </location>
</feature>
<proteinExistence type="predicted"/>
<evidence type="ECO:0000313" key="5">
    <source>
        <dbReference type="EMBL" id="CAA9575257.1"/>
    </source>
</evidence>
<dbReference type="InterPro" id="IPR024749">
    <property type="entry name" value="Collagen-bd_put"/>
</dbReference>
<reference evidence="5" key="1">
    <citation type="submission" date="2020-02" db="EMBL/GenBank/DDBJ databases">
        <authorList>
            <person name="Meier V. D."/>
        </authorList>
    </citation>
    <scope>NUCLEOTIDE SEQUENCE</scope>
    <source>
        <strain evidence="5">AVDCRST_MAG49</strain>
    </source>
</reference>
<dbReference type="Pfam" id="PF13204">
    <property type="entry name" value="Apiosidase"/>
    <property type="match status" value="1"/>
</dbReference>
<feature type="domain" description="Apiosidase-like catalytic" evidence="3">
    <location>
        <begin position="109"/>
        <end position="406"/>
    </location>
</feature>
<dbReference type="InterPro" id="IPR025277">
    <property type="entry name" value="Apiosidase-like_cat_dom"/>
</dbReference>
<dbReference type="InterPro" id="IPR017853">
    <property type="entry name" value="GH"/>
</dbReference>
<dbReference type="PANTHER" id="PTHR37836">
    <property type="entry name" value="LMO1036 PROTEIN"/>
    <property type="match status" value="1"/>
</dbReference>
<evidence type="ECO:0000259" key="4">
    <source>
        <dbReference type="Pfam" id="PF16586"/>
    </source>
</evidence>
<dbReference type="Pfam" id="PF16586">
    <property type="entry name" value="DUF5060"/>
    <property type="match status" value="1"/>
</dbReference>
<dbReference type="InterPro" id="IPR013783">
    <property type="entry name" value="Ig-like_fold"/>
</dbReference>
<feature type="region of interest" description="Disordered" evidence="1">
    <location>
        <begin position="482"/>
        <end position="518"/>
    </location>
</feature>
<accession>A0A6J4VFW5</accession>
<evidence type="ECO:0000256" key="1">
    <source>
        <dbReference type="SAM" id="MobiDB-lite"/>
    </source>
</evidence>
<name>A0A6J4VFW5_9BACT</name>
<dbReference type="PANTHER" id="PTHR37836:SF2">
    <property type="entry name" value="DUF4038 DOMAIN-CONTAINING PROTEIN"/>
    <property type="match status" value="1"/>
</dbReference>
<organism evidence="5">
    <name type="scientific">uncultured Thermomicrobiales bacterium</name>
    <dbReference type="NCBI Taxonomy" id="1645740"/>
    <lineage>
        <taxon>Bacteria</taxon>
        <taxon>Pseudomonadati</taxon>
        <taxon>Thermomicrobiota</taxon>
        <taxon>Thermomicrobia</taxon>
        <taxon>Thermomicrobiales</taxon>
        <taxon>environmental samples</taxon>
    </lineage>
</organism>
<dbReference type="EMBL" id="CADCWG010000299">
    <property type="protein sequence ID" value="CAA9575257.1"/>
    <property type="molecule type" value="Genomic_DNA"/>
</dbReference>